<dbReference type="Proteomes" id="UP000659496">
    <property type="component" value="Unassembled WGS sequence"/>
</dbReference>
<keyword evidence="5" id="KW-0676">Redox-active center</keyword>
<dbReference type="RefSeq" id="WP_191688517.1">
    <property type="nucleotide sequence ID" value="NZ_JACSQY010000001.1"/>
</dbReference>
<dbReference type="InterPro" id="IPR017937">
    <property type="entry name" value="Thioredoxin_CS"/>
</dbReference>
<dbReference type="InterPro" id="IPR000866">
    <property type="entry name" value="AhpC/TSA"/>
</dbReference>
<dbReference type="Pfam" id="PF00578">
    <property type="entry name" value="AhpC-TSA"/>
    <property type="match status" value="1"/>
</dbReference>
<dbReference type="InterPro" id="IPR013766">
    <property type="entry name" value="Thioredoxin_domain"/>
</dbReference>
<name>A0ABR8PFR2_9BACL</name>
<keyword evidence="2" id="KW-0201">Cytochrome c-type biogenesis</keyword>
<organism evidence="7 8">
    <name type="scientific">Sporosarcina gallistercoris</name>
    <dbReference type="NCBI Taxonomy" id="2762245"/>
    <lineage>
        <taxon>Bacteria</taxon>
        <taxon>Bacillati</taxon>
        <taxon>Bacillota</taxon>
        <taxon>Bacilli</taxon>
        <taxon>Bacillales</taxon>
        <taxon>Caryophanaceae</taxon>
        <taxon>Sporosarcina</taxon>
    </lineage>
</organism>
<dbReference type="SUPFAM" id="SSF52833">
    <property type="entry name" value="Thioredoxin-like"/>
    <property type="match status" value="1"/>
</dbReference>
<dbReference type="EMBL" id="JACSQY010000001">
    <property type="protein sequence ID" value="MBD7907013.1"/>
    <property type="molecule type" value="Genomic_DNA"/>
</dbReference>
<comment type="caution">
    <text evidence="7">The sequence shown here is derived from an EMBL/GenBank/DDBJ whole genome shotgun (WGS) entry which is preliminary data.</text>
</comment>
<dbReference type="Gene3D" id="3.40.30.10">
    <property type="entry name" value="Glutaredoxin"/>
    <property type="match status" value="1"/>
</dbReference>
<dbReference type="CDD" id="cd02966">
    <property type="entry name" value="TlpA_like_family"/>
    <property type="match status" value="1"/>
</dbReference>
<gene>
    <name evidence="7" type="primary">resA</name>
    <name evidence="7" type="ORF">H9659_01535</name>
</gene>
<comment type="subcellular location">
    <subcellularLocation>
        <location evidence="1">Cell envelope</location>
    </subcellularLocation>
</comment>
<protein>
    <submittedName>
        <fullName evidence="7">Thiol-disulfide oxidoreductase ResA</fullName>
    </submittedName>
</protein>
<sequence>MDKKKKRLIIRGAILLILTAAIIFALTSKKETKVLAVGDKAPNFELLDMNGEKVKLSDYEGQGVFLNFWGTWCPPCKKEMPYIEKHAKEFTKKGVQVLSVNIGESEFKVNTFIDQYGLTFPVLIDKNKSVSRNSYNVVPLPTTMLIDENGVIKQIVTREMSEAEIVSLMESIQPE</sequence>
<evidence type="ECO:0000256" key="1">
    <source>
        <dbReference type="ARBA" id="ARBA00004196"/>
    </source>
</evidence>
<dbReference type="PANTHER" id="PTHR42852:SF6">
    <property type="entry name" value="THIOL:DISULFIDE INTERCHANGE PROTEIN DSBE"/>
    <property type="match status" value="1"/>
</dbReference>
<reference evidence="7 8" key="1">
    <citation type="submission" date="2020-08" db="EMBL/GenBank/DDBJ databases">
        <title>A Genomic Blueprint of the Chicken Gut Microbiome.</title>
        <authorList>
            <person name="Gilroy R."/>
            <person name="Ravi A."/>
            <person name="Getino M."/>
            <person name="Pursley I."/>
            <person name="Horton D.L."/>
            <person name="Alikhan N.-F."/>
            <person name="Baker D."/>
            <person name="Gharbi K."/>
            <person name="Hall N."/>
            <person name="Watson M."/>
            <person name="Adriaenssens E.M."/>
            <person name="Foster-Nyarko E."/>
            <person name="Jarju S."/>
            <person name="Secka A."/>
            <person name="Antonio M."/>
            <person name="Oren A."/>
            <person name="Chaudhuri R."/>
            <person name="La Ragione R.M."/>
            <person name="Hildebrand F."/>
            <person name="Pallen M.J."/>
        </authorList>
    </citation>
    <scope>NUCLEOTIDE SEQUENCE [LARGE SCALE GENOMIC DNA]</scope>
    <source>
        <strain evidence="7 8">Sa3CUA8</strain>
    </source>
</reference>
<keyword evidence="4" id="KW-1015">Disulfide bond</keyword>
<evidence type="ECO:0000259" key="6">
    <source>
        <dbReference type="PROSITE" id="PS51352"/>
    </source>
</evidence>
<evidence type="ECO:0000313" key="8">
    <source>
        <dbReference type="Proteomes" id="UP000659496"/>
    </source>
</evidence>
<dbReference type="PROSITE" id="PS00194">
    <property type="entry name" value="THIOREDOXIN_1"/>
    <property type="match status" value="1"/>
</dbReference>
<evidence type="ECO:0000313" key="7">
    <source>
        <dbReference type="EMBL" id="MBD7907013.1"/>
    </source>
</evidence>
<accession>A0ABR8PFR2</accession>
<dbReference type="InterPro" id="IPR050553">
    <property type="entry name" value="Thioredoxin_ResA/DsbE_sf"/>
</dbReference>
<keyword evidence="8" id="KW-1185">Reference proteome</keyword>
<evidence type="ECO:0000256" key="5">
    <source>
        <dbReference type="ARBA" id="ARBA00023284"/>
    </source>
</evidence>
<dbReference type="PANTHER" id="PTHR42852">
    <property type="entry name" value="THIOL:DISULFIDE INTERCHANGE PROTEIN DSBE"/>
    <property type="match status" value="1"/>
</dbReference>
<evidence type="ECO:0000256" key="4">
    <source>
        <dbReference type="ARBA" id="ARBA00023157"/>
    </source>
</evidence>
<evidence type="ECO:0000256" key="3">
    <source>
        <dbReference type="ARBA" id="ARBA00022968"/>
    </source>
</evidence>
<proteinExistence type="predicted"/>
<evidence type="ECO:0000256" key="2">
    <source>
        <dbReference type="ARBA" id="ARBA00022748"/>
    </source>
</evidence>
<dbReference type="PROSITE" id="PS51352">
    <property type="entry name" value="THIOREDOXIN_2"/>
    <property type="match status" value="1"/>
</dbReference>
<keyword evidence="3" id="KW-0812">Transmembrane</keyword>
<dbReference type="NCBIfam" id="NF002854">
    <property type="entry name" value="PRK03147.1"/>
    <property type="match status" value="1"/>
</dbReference>
<feature type="domain" description="Thioredoxin" evidence="6">
    <location>
        <begin position="35"/>
        <end position="174"/>
    </location>
</feature>
<dbReference type="InterPro" id="IPR036249">
    <property type="entry name" value="Thioredoxin-like_sf"/>
</dbReference>
<keyword evidence="3" id="KW-0735">Signal-anchor</keyword>